<gene>
    <name evidence="2" type="ORF">GCM10009864_08080</name>
</gene>
<evidence type="ECO:0000313" key="3">
    <source>
        <dbReference type="Proteomes" id="UP001500994"/>
    </source>
</evidence>
<proteinExistence type="predicted"/>
<comment type="caution">
    <text evidence="2">The sequence shown here is derived from an EMBL/GenBank/DDBJ whole genome shotgun (WGS) entry which is preliminary data.</text>
</comment>
<dbReference type="Proteomes" id="UP001500994">
    <property type="component" value="Unassembled WGS sequence"/>
</dbReference>
<dbReference type="RefSeq" id="WP_344573462.1">
    <property type="nucleotide sequence ID" value="NZ_BAAARK010000001.1"/>
</dbReference>
<name>A0ABP6DR16_9ACTN</name>
<dbReference type="EMBL" id="BAAARK010000001">
    <property type="protein sequence ID" value="GAA2647521.1"/>
    <property type="molecule type" value="Genomic_DNA"/>
</dbReference>
<organism evidence="2 3">
    <name type="scientific">Streptomyces lunalinharesii</name>
    <dbReference type="NCBI Taxonomy" id="333384"/>
    <lineage>
        <taxon>Bacteria</taxon>
        <taxon>Bacillati</taxon>
        <taxon>Actinomycetota</taxon>
        <taxon>Actinomycetes</taxon>
        <taxon>Kitasatosporales</taxon>
        <taxon>Streptomycetaceae</taxon>
        <taxon>Streptomyces</taxon>
    </lineage>
</organism>
<keyword evidence="3" id="KW-1185">Reference proteome</keyword>
<feature type="region of interest" description="Disordered" evidence="1">
    <location>
        <begin position="270"/>
        <end position="301"/>
    </location>
</feature>
<sequence>MTHSPPREALNQHRSHPITTPPLDLNEEVRQLRQLARDFEALKARVRDVSYTPGTEALRRISPLLLQTQDLTAAALVRLTALDNSSYTSVAGSRGGLELLGSVVSSSSLAGTDLAHVVLANPYEGAQFAGYLADDEAVRAARHAEAIPKMSGHLDDAVHQLDLCAIGCHYLAHGITEDLATAQDHTSADVRQKTGPALTPAQYDALSALQGGGKLHESSTRGLGVTRVATNDGTRVSIATYRALARRGLVNADTGGSPYQGQKITVTEQGRQALAQPRPRTPLSTAAAPVPKAMAAQGVRQ</sequence>
<feature type="compositionally biased region" description="Low complexity" evidence="1">
    <location>
        <begin position="286"/>
        <end position="301"/>
    </location>
</feature>
<reference evidence="3" key="1">
    <citation type="journal article" date="2019" name="Int. J. Syst. Evol. Microbiol.">
        <title>The Global Catalogue of Microorganisms (GCM) 10K type strain sequencing project: providing services to taxonomists for standard genome sequencing and annotation.</title>
        <authorList>
            <consortium name="The Broad Institute Genomics Platform"/>
            <consortium name="The Broad Institute Genome Sequencing Center for Infectious Disease"/>
            <person name="Wu L."/>
            <person name="Ma J."/>
        </authorList>
    </citation>
    <scope>NUCLEOTIDE SEQUENCE [LARGE SCALE GENOMIC DNA]</scope>
    <source>
        <strain evidence="3">JCM 16374</strain>
    </source>
</reference>
<evidence type="ECO:0008006" key="4">
    <source>
        <dbReference type="Google" id="ProtNLM"/>
    </source>
</evidence>
<protein>
    <recommendedName>
        <fullName evidence="4">MarR family transcriptional regulator</fullName>
    </recommendedName>
</protein>
<accession>A0ABP6DR16</accession>
<feature type="region of interest" description="Disordered" evidence="1">
    <location>
        <begin position="1"/>
        <end position="24"/>
    </location>
</feature>
<evidence type="ECO:0000313" key="2">
    <source>
        <dbReference type="EMBL" id="GAA2647521.1"/>
    </source>
</evidence>
<evidence type="ECO:0000256" key="1">
    <source>
        <dbReference type="SAM" id="MobiDB-lite"/>
    </source>
</evidence>